<evidence type="ECO:0000256" key="9">
    <source>
        <dbReference type="ARBA" id="ARBA00023170"/>
    </source>
</evidence>
<comment type="caution">
    <text evidence="16">The sequence shown here is derived from an EMBL/GenBank/DDBJ whole genome shotgun (WGS) entry which is preliminary data.</text>
</comment>
<comment type="similarity">
    <text evidence="2">Belongs to the glutamate-gated ion channel (TC 1.A.10.1) family.</text>
</comment>
<evidence type="ECO:0000256" key="10">
    <source>
        <dbReference type="ARBA" id="ARBA00023180"/>
    </source>
</evidence>
<organism evidence="16 17">
    <name type="scientific">Daphnia magna</name>
    <dbReference type="NCBI Taxonomy" id="35525"/>
    <lineage>
        <taxon>Eukaryota</taxon>
        <taxon>Metazoa</taxon>
        <taxon>Ecdysozoa</taxon>
        <taxon>Arthropoda</taxon>
        <taxon>Crustacea</taxon>
        <taxon>Branchiopoda</taxon>
        <taxon>Diplostraca</taxon>
        <taxon>Cladocera</taxon>
        <taxon>Anomopoda</taxon>
        <taxon>Daphniidae</taxon>
        <taxon>Daphnia</taxon>
    </lineage>
</organism>
<dbReference type="InterPro" id="IPR019594">
    <property type="entry name" value="Glu/Gly-bd"/>
</dbReference>
<comment type="subcellular location">
    <subcellularLocation>
        <location evidence="1">Cell membrane</location>
        <topology evidence="1">Multi-pass membrane protein</topology>
    </subcellularLocation>
</comment>
<keyword evidence="6 13" id="KW-1133">Transmembrane helix</keyword>
<evidence type="ECO:0000256" key="12">
    <source>
        <dbReference type="ARBA" id="ARBA00023303"/>
    </source>
</evidence>
<keyword evidence="9" id="KW-0675">Receptor</keyword>
<dbReference type="STRING" id="35525.A0A164VAU5"/>
<dbReference type="OrthoDB" id="6357062at2759"/>
<dbReference type="Pfam" id="PF10613">
    <property type="entry name" value="Lig_chan-Glu_bd"/>
    <property type="match status" value="1"/>
</dbReference>
<dbReference type="Pfam" id="PF00060">
    <property type="entry name" value="Lig_chan"/>
    <property type="match status" value="1"/>
</dbReference>
<dbReference type="PANTHER" id="PTHR42643:SF24">
    <property type="entry name" value="IONOTROPIC RECEPTOR 60A"/>
    <property type="match status" value="1"/>
</dbReference>
<dbReference type="InterPro" id="IPR052192">
    <property type="entry name" value="Insect_Ionotropic_Sensory_Rcpt"/>
</dbReference>
<evidence type="ECO:0000256" key="1">
    <source>
        <dbReference type="ARBA" id="ARBA00004651"/>
    </source>
</evidence>
<feature type="domain" description="Ionotropic glutamate receptor C-terminal" evidence="14">
    <location>
        <begin position="158"/>
        <end position="446"/>
    </location>
</feature>
<evidence type="ECO:0000256" key="5">
    <source>
        <dbReference type="ARBA" id="ARBA00022692"/>
    </source>
</evidence>
<feature type="domain" description="Ionotropic glutamate receptor L-glutamate and glycine-binding" evidence="15">
    <location>
        <begin position="35"/>
        <end position="144"/>
    </location>
</feature>
<dbReference type="EMBL" id="LRGB01001363">
    <property type="protein sequence ID" value="KZS12140.1"/>
    <property type="molecule type" value="Genomic_DNA"/>
</dbReference>
<evidence type="ECO:0000256" key="13">
    <source>
        <dbReference type="SAM" id="Phobius"/>
    </source>
</evidence>
<evidence type="ECO:0008006" key="18">
    <source>
        <dbReference type="Google" id="ProtNLM"/>
    </source>
</evidence>
<gene>
    <name evidence="16" type="ORF">APZ42_022939</name>
</gene>
<dbReference type="AlphaFoldDB" id="A0A164VAU5"/>
<evidence type="ECO:0000256" key="7">
    <source>
        <dbReference type="ARBA" id="ARBA00023065"/>
    </source>
</evidence>
<evidence type="ECO:0000313" key="17">
    <source>
        <dbReference type="Proteomes" id="UP000076858"/>
    </source>
</evidence>
<evidence type="ECO:0000259" key="14">
    <source>
        <dbReference type="Pfam" id="PF00060"/>
    </source>
</evidence>
<dbReference type="Proteomes" id="UP000076858">
    <property type="component" value="Unassembled WGS sequence"/>
</dbReference>
<dbReference type="SUPFAM" id="SSF53850">
    <property type="entry name" value="Periplasmic binding protein-like II"/>
    <property type="match status" value="1"/>
</dbReference>
<evidence type="ECO:0000256" key="6">
    <source>
        <dbReference type="ARBA" id="ARBA00022989"/>
    </source>
</evidence>
<dbReference type="PANTHER" id="PTHR42643">
    <property type="entry name" value="IONOTROPIC RECEPTOR 20A-RELATED"/>
    <property type="match status" value="1"/>
</dbReference>
<keyword evidence="4" id="KW-1003">Cell membrane</keyword>
<feature type="transmembrane region" description="Helical" evidence="13">
    <location>
        <begin position="161"/>
        <end position="182"/>
    </location>
</feature>
<keyword evidence="8 13" id="KW-0472">Membrane</keyword>
<proteinExistence type="inferred from homology"/>
<name>A0A164VAU5_9CRUS</name>
<keyword evidence="5 13" id="KW-0812">Transmembrane</keyword>
<keyword evidence="10" id="KW-0325">Glycoprotein</keyword>
<protein>
    <recommendedName>
        <fullName evidence="18">Ionotropic glutamate receptor C-terminal domain-containing protein</fullName>
    </recommendedName>
</protein>
<dbReference type="GO" id="GO:0005886">
    <property type="term" value="C:plasma membrane"/>
    <property type="evidence" value="ECO:0007669"/>
    <property type="project" value="UniProtKB-SubCell"/>
</dbReference>
<evidence type="ECO:0000259" key="15">
    <source>
        <dbReference type="Pfam" id="PF10613"/>
    </source>
</evidence>
<dbReference type="GO" id="GO:0015276">
    <property type="term" value="F:ligand-gated monoatomic ion channel activity"/>
    <property type="evidence" value="ECO:0007669"/>
    <property type="project" value="InterPro"/>
</dbReference>
<evidence type="ECO:0000256" key="3">
    <source>
        <dbReference type="ARBA" id="ARBA00022448"/>
    </source>
</evidence>
<evidence type="ECO:0000256" key="11">
    <source>
        <dbReference type="ARBA" id="ARBA00023286"/>
    </source>
</evidence>
<keyword evidence="11" id="KW-1071">Ligand-gated ion channel</keyword>
<keyword evidence="3" id="KW-0813">Transport</keyword>
<evidence type="ECO:0000313" key="16">
    <source>
        <dbReference type="EMBL" id="KZS12140.1"/>
    </source>
</evidence>
<evidence type="ECO:0000256" key="4">
    <source>
        <dbReference type="ARBA" id="ARBA00022475"/>
    </source>
</evidence>
<evidence type="ECO:0000256" key="8">
    <source>
        <dbReference type="ARBA" id="ARBA00023136"/>
    </source>
</evidence>
<dbReference type="Gene3D" id="3.40.190.10">
    <property type="entry name" value="Periplasmic binding protein-like II"/>
    <property type="match status" value="3"/>
</dbReference>
<dbReference type="GO" id="GO:0050906">
    <property type="term" value="P:detection of stimulus involved in sensory perception"/>
    <property type="evidence" value="ECO:0007669"/>
    <property type="project" value="UniProtKB-ARBA"/>
</dbReference>
<dbReference type="InterPro" id="IPR001320">
    <property type="entry name" value="Iontro_rcpt_C"/>
</dbReference>
<accession>A0A164VAU5</accession>
<evidence type="ECO:0000256" key="2">
    <source>
        <dbReference type="ARBA" id="ARBA00008685"/>
    </source>
</evidence>
<keyword evidence="17" id="KW-1185">Reference proteome</keyword>
<keyword evidence="7" id="KW-0406">Ion transport</keyword>
<sequence>MRSGFTSYLGREAIQTRKGTAAVMDFEKDLVLGRHFLIGTVEIPPYIIIKRDHNGTLLQVDGFVHQIVQFLANKFQFTYEYVEPPNGITGSCVNKTCNGLIGMLIRGEIDMIATGLAMTLSRFHMIDYTFPFESDPITLLIPYPKKDSTLKSILKPFSTEVWILLVLSMVIYAYLMSWAGYLRARWFNRSYHGTTDNLESSREIARQPGKFADDIMFLLSVLVNPGNHIPPGFGEAFRILVAVWCLIAVVISNSYNTSIKSFLTLPKYRPVIKSLNDLTENSKYSFAAKKHSSVWSNMIEAQTGPFAKIGELLRKHPENSLDILDDDKDYVIYQKKVLAQFQSSNLFRIQEDMKSSGKCRLYTAEKPFDELKISFGLPKNSHIENHFLSHELMWLKQSGILQYWKNSYWPRANRCSAPISTKPASNTERLTLNYLSGAFLLLCAGMLVSLASFAAELIRNYCRTKRSSTSK</sequence>
<keyword evidence="12" id="KW-0407">Ion channel</keyword>
<feature type="transmembrane region" description="Helical" evidence="13">
    <location>
        <begin position="434"/>
        <end position="458"/>
    </location>
</feature>
<reference evidence="16 17" key="1">
    <citation type="submission" date="2016-03" db="EMBL/GenBank/DDBJ databases">
        <title>EvidentialGene: Evidence-directed Construction of Genes on Genomes.</title>
        <authorList>
            <person name="Gilbert D.G."/>
            <person name="Choi J.-H."/>
            <person name="Mockaitis K."/>
            <person name="Colbourne J."/>
            <person name="Pfrender M."/>
        </authorList>
    </citation>
    <scope>NUCLEOTIDE SEQUENCE [LARGE SCALE GENOMIC DNA]</scope>
    <source>
        <strain evidence="16 17">Xinb3</strain>
        <tissue evidence="16">Complete organism</tissue>
    </source>
</reference>